<dbReference type="HOGENOM" id="CLU_3224265_0_0_1"/>
<sequence>MLLVQYNSFGLGGRMVYKNNGSQLTAYNPLISVFRLNKFTKKGK</sequence>
<keyword evidence="2" id="KW-1185">Reference proteome</keyword>
<protein>
    <submittedName>
        <fullName evidence="1">Uncharacterized protein</fullName>
    </submittedName>
</protein>
<evidence type="ECO:0000313" key="2">
    <source>
        <dbReference type="Proteomes" id="UP000008144"/>
    </source>
</evidence>
<dbReference type="AlphaFoldDB" id="H2XR74"/>
<evidence type="ECO:0000313" key="1">
    <source>
        <dbReference type="Ensembl" id="ENSCINP00000032158.1"/>
    </source>
</evidence>
<dbReference type="InParanoid" id="H2XR74"/>
<name>H2XR74_CIOIN</name>
<reference evidence="1" key="3">
    <citation type="submission" date="2025-09" db="UniProtKB">
        <authorList>
            <consortium name="Ensembl"/>
        </authorList>
    </citation>
    <scope>IDENTIFICATION</scope>
</reference>
<dbReference type="Ensembl" id="ENSCINT00000031145.1">
    <property type="protein sequence ID" value="ENSCINP00000032158.1"/>
    <property type="gene ID" value="ENSCING00000019387.1"/>
</dbReference>
<accession>H2XR74</accession>
<organism evidence="1 2">
    <name type="scientific">Ciona intestinalis</name>
    <name type="common">Transparent sea squirt</name>
    <name type="synonym">Ascidia intestinalis</name>
    <dbReference type="NCBI Taxonomy" id="7719"/>
    <lineage>
        <taxon>Eukaryota</taxon>
        <taxon>Metazoa</taxon>
        <taxon>Chordata</taxon>
        <taxon>Tunicata</taxon>
        <taxon>Ascidiacea</taxon>
        <taxon>Phlebobranchia</taxon>
        <taxon>Cionidae</taxon>
        <taxon>Ciona</taxon>
    </lineage>
</organism>
<dbReference type="Proteomes" id="UP000008144">
    <property type="component" value="Unassembled WGS sequence"/>
</dbReference>
<reference evidence="2" key="1">
    <citation type="journal article" date="2002" name="Science">
        <title>The draft genome of Ciona intestinalis: insights into chordate and vertebrate origins.</title>
        <authorList>
            <person name="Dehal P."/>
            <person name="Satou Y."/>
            <person name="Campbell R.K."/>
            <person name="Chapman J."/>
            <person name="Degnan B."/>
            <person name="De Tomaso A."/>
            <person name="Davidson B."/>
            <person name="Di Gregorio A."/>
            <person name="Gelpke M."/>
            <person name="Goodstein D.M."/>
            <person name="Harafuji N."/>
            <person name="Hastings K.E."/>
            <person name="Ho I."/>
            <person name="Hotta K."/>
            <person name="Huang W."/>
            <person name="Kawashima T."/>
            <person name="Lemaire P."/>
            <person name="Martinez D."/>
            <person name="Meinertzhagen I.A."/>
            <person name="Necula S."/>
            <person name="Nonaka M."/>
            <person name="Putnam N."/>
            <person name="Rash S."/>
            <person name="Saiga H."/>
            <person name="Satake M."/>
            <person name="Terry A."/>
            <person name="Yamada L."/>
            <person name="Wang H.G."/>
            <person name="Awazu S."/>
            <person name="Azumi K."/>
            <person name="Boore J."/>
            <person name="Branno M."/>
            <person name="Chin-Bow S."/>
            <person name="DeSantis R."/>
            <person name="Doyle S."/>
            <person name="Francino P."/>
            <person name="Keys D.N."/>
            <person name="Haga S."/>
            <person name="Hayashi H."/>
            <person name="Hino K."/>
            <person name="Imai K.S."/>
            <person name="Inaba K."/>
            <person name="Kano S."/>
            <person name="Kobayashi K."/>
            <person name="Kobayashi M."/>
            <person name="Lee B.I."/>
            <person name="Makabe K.W."/>
            <person name="Manohar C."/>
            <person name="Matassi G."/>
            <person name="Medina M."/>
            <person name="Mochizuki Y."/>
            <person name="Mount S."/>
            <person name="Morishita T."/>
            <person name="Miura S."/>
            <person name="Nakayama A."/>
            <person name="Nishizaka S."/>
            <person name="Nomoto H."/>
            <person name="Ohta F."/>
            <person name="Oishi K."/>
            <person name="Rigoutsos I."/>
            <person name="Sano M."/>
            <person name="Sasaki A."/>
            <person name="Sasakura Y."/>
            <person name="Shoguchi E."/>
            <person name="Shin-i T."/>
            <person name="Spagnuolo A."/>
            <person name="Stainier D."/>
            <person name="Suzuki M.M."/>
            <person name="Tassy O."/>
            <person name="Takatori N."/>
            <person name="Tokuoka M."/>
            <person name="Yagi K."/>
            <person name="Yoshizaki F."/>
            <person name="Wada S."/>
            <person name="Zhang C."/>
            <person name="Hyatt P.D."/>
            <person name="Larimer F."/>
            <person name="Detter C."/>
            <person name="Doggett N."/>
            <person name="Glavina T."/>
            <person name="Hawkins T."/>
            <person name="Richardson P."/>
            <person name="Lucas S."/>
            <person name="Kohara Y."/>
            <person name="Levine M."/>
            <person name="Satoh N."/>
            <person name="Rokhsar D.S."/>
        </authorList>
    </citation>
    <scope>NUCLEOTIDE SEQUENCE [LARGE SCALE GENOMIC DNA]</scope>
</reference>
<proteinExistence type="predicted"/>
<reference evidence="1" key="2">
    <citation type="submission" date="2025-08" db="UniProtKB">
        <authorList>
            <consortium name="Ensembl"/>
        </authorList>
    </citation>
    <scope>IDENTIFICATION</scope>
</reference>